<reference evidence="1" key="1">
    <citation type="submission" date="2019-08" db="EMBL/GenBank/DDBJ databases">
        <authorList>
            <person name="Kucharzyk K."/>
            <person name="Murdoch R.W."/>
            <person name="Higgins S."/>
            <person name="Loffler F."/>
        </authorList>
    </citation>
    <scope>NUCLEOTIDE SEQUENCE</scope>
</reference>
<dbReference type="EMBL" id="VSSQ01004301">
    <property type="protein sequence ID" value="MPM24609.1"/>
    <property type="molecule type" value="Genomic_DNA"/>
</dbReference>
<name>A0A644Y8H2_9ZZZZ</name>
<evidence type="ECO:0000313" key="1">
    <source>
        <dbReference type="EMBL" id="MPM24609.1"/>
    </source>
</evidence>
<sequence>MDQNILNGSQILSESGNVVNLPVGQNNLDVNNFDFYQLDKNQDYQKQLISLIDISDYIFVPSRRVFKNQSTIQFPISQQYYQDLFSNKLNFSLIKTFSFDNSFLLNSENAEETWSVFDNPTVRIFKKNNL</sequence>
<gene>
    <name evidence="1" type="ORF">SDC9_71092</name>
</gene>
<protein>
    <submittedName>
        <fullName evidence="1">Uncharacterized protein</fullName>
    </submittedName>
</protein>
<organism evidence="1">
    <name type="scientific">bioreactor metagenome</name>
    <dbReference type="NCBI Taxonomy" id="1076179"/>
    <lineage>
        <taxon>unclassified sequences</taxon>
        <taxon>metagenomes</taxon>
        <taxon>ecological metagenomes</taxon>
    </lineage>
</organism>
<comment type="caution">
    <text evidence="1">The sequence shown here is derived from an EMBL/GenBank/DDBJ whole genome shotgun (WGS) entry which is preliminary data.</text>
</comment>
<dbReference type="AlphaFoldDB" id="A0A644Y8H2"/>
<proteinExistence type="predicted"/>
<accession>A0A644Y8H2</accession>